<dbReference type="Proteomes" id="UP000215506">
    <property type="component" value="Unassembled WGS sequence"/>
</dbReference>
<dbReference type="InterPro" id="IPR008949">
    <property type="entry name" value="Isoprenoid_synthase_dom_sf"/>
</dbReference>
<evidence type="ECO:0000313" key="6">
    <source>
        <dbReference type="Proteomes" id="UP000215506"/>
    </source>
</evidence>
<comment type="similarity">
    <text evidence="4">Belongs to the FPP/GGPP synthase family.</text>
</comment>
<proteinExistence type="inferred from homology"/>
<dbReference type="SFLD" id="SFLDS00005">
    <property type="entry name" value="Isoprenoid_Synthase_Type_I"/>
    <property type="match status" value="1"/>
</dbReference>
<dbReference type="GO" id="GO:0004337">
    <property type="term" value="F:(2E,6E)-farnesyl diphosphate synthase activity"/>
    <property type="evidence" value="ECO:0007669"/>
    <property type="project" value="UniProtKB-EC"/>
</dbReference>
<dbReference type="InterPro" id="IPR000092">
    <property type="entry name" value="Polyprenyl_synt"/>
</dbReference>
<dbReference type="GO" id="GO:0008299">
    <property type="term" value="P:isoprenoid biosynthetic process"/>
    <property type="evidence" value="ECO:0007669"/>
    <property type="project" value="InterPro"/>
</dbReference>
<dbReference type="Gene3D" id="1.10.600.10">
    <property type="entry name" value="Farnesyl Diphosphate Synthase"/>
    <property type="match status" value="1"/>
</dbReference>
<keyword evidence="4 5" id="KW-0808">Transferase</keyword>
<dbReference type="InterPro" id="IPR033749">
    <property type="entry name" value="Polyprenyl_synt_CS"/>
</dbReference>
<evidence type="ECO:0000313" key="5">
    <source>
        <dbReference type="EMBL" id="OXR47576.1"/>
    </source>
</evidence>
<name>A0A231HFS9_9NOCA</name>
<gene>
    <name evidence="5" type="ORF">B7C42_00701</name>
</gene>
<dbReference type="PANTHER" id="PTHR12001:SF71">
    <property type="entry name" value="(2E,6E)-FARNESYL DIPHOSPHATE SYNTHASE"/>
    <property type="match status" value="1"/>
</dbReference>
<evidence type="ECO:0000256" key="2">
    <source>
        <dbReference type="ARBA" id="ARBA00022723"/>
    </source>
</evidence>
<organism evidence="5 6">
    <name type="scientific">Nocardia cerradoensis</name>
    <dbReference type="NCBI Taxonomy" id="85688"/>
    <lineage>
        <taxon>Bacteria</taxon>
        <taxon>Bacillati</taxon>
        <taxon>Actinomycetota</taxon>
        <taxon>Actinomycetes</taxon>
        <taxon>Mycobacteriales</taxon>
        <taxon>Nocardiaceae</taxon>
        <taxon>Nocardia</taxon>
    </lineage>
</organism>
<dbReference type="PROSITE" id="PS00444">
    <property type="entry name" value="POLYPRENYL_SYNTHASE_2"/>
    <property type="match status" value="1"/>
</dbReference>
<reference evidence="5 6" key="1">
    <citation type="submission" date="2017-07" db="EMBL/GenBank/DDBJ databases">
        <title>First draft Genome Sequence of Nocardia cerradoensis isolated from human infection.</title>
        <authorList>
            <person name="Carrasco G."/>
        </authorList>
    </citation>
    <scope>NUCLEOTIDE SEQUENCE [LARGE SCALE GENOMIC DNA]</scope>
    <source>
        <strain evidence="5 6">CNM20130759</strain>
    </source>
</reference>
<comment type="caution">
    <text evidence="5">The sequence shown here is derived from an EMBL/GenBank/DDBJ whole genome shotgun (WGS) entry which is preliminary data.</text>
</comment>
<dbReference type="PROSITE" id="PS00723">
    <property type="entry name" value="POLYPRENYL_SYNTHASE_1"/>
    <property type="match status" value="1"/>
</dbReference>
<dbReference type="GO" id="GO:0046872">
    <property type="term" value="F:metal ion binding"/>
    <property type="evidence" value="ECO:0007669"/>
    <property type="project" value="UniProtKB-KW"/>
</dbReference>
<evidence type="ECO:0000256" key="1">
    <source>
        <dbReference type="ARBA" id="ARBA00005128"/>
    </source>
</evidence>
<keyword evidence="6" id="KW-1185">Reference proteome</keyword>
<dbReference type="AlphaFoldDB" id="A0A231HFS9"/>
<dbReference type="PANTHER" id="PTHR12001">
    <property type="entry name" value="GERANYLGERANYL PYROPHOSPHATE SYNTHASE"/>
    <property type="match status" value="1"/>
</dbReference>
<dbReference type="RefSeq" id="WP_094024336.1">
    <property type="nucleotide sequence ID" value="NZ_NGAF01000001.1"/>
</dbReference>
<dbReference type="EC" id="2.5.1.10" evidence="5"/>
<keyword evidence="3" id="KW-0460">Magnesium</keyword>
<comment type="pathway">
    <text evidence="1">Isoprenoid biosynthesis.</text>
</comment>
<dbReference type="CDD" id="cd00685">
    <property type="entry name" value="Trans_IPPS_HT"/>
    <property type="match status" value="1"/>
</dbReference>
<evidence type="ECO:0000256" key="3">
    <source>
        <dbReference type="ARBA" id="ARBA00022842"/>
    </source>
</evidence>
<protein>
    <submittedName>
        <fullName evidence="5">(2E,6E)-farnesyl diphosphate synthase</fullName>
        <ecNumber evidence="5">2.5.1.10</ecNumber>
    </submittedName>
</protein>
<accession>A0A231HFS9</accession>
<keyword evidence="2" id="KW-0479">Metal-binding</keyword>
<sequence>MTVTTLSTVDADGHAVRSALSDAVGRLDDAIRPVVAYHLGFCDEHGRPVVADGGKSVRSRLTMLAAHAAAGDGLCGIPGAVAVELVHNFSLVHDDLMDRDATRRHRPTVWAVWGDPVAVLAGDAMLSLSHEVLLDSGSPHAMAAARLVGKATRDLIIGQAADVDFEHRNDVGLAECIRMAMGKTAALLSASAAVGGVLAGAPPATVAALQAYGDNIGLAFQLVDDLLGIWGDPAVTGKPVFSDLRSRKKSLPVTWCLESGRPAGQALAQWLAQSGEPSEHDLRAAADMVETAGGRRWARAEARRRVRTAQQALTAVTLTPEYRRELCDLADFIVERSA</sequence>
<dbReference type="SUPFAM" id="SSF48576">
    <property type="entry name" value="Terpenoid synthases"/>
    <property type="match status" value="1"/>
</dbReference>
<evidence type="ECO:0000256" key="4">
    <source>
        <dbReference type="RuleBase" id="RU004466"/>
    </source>
</evidence>
<dbReference type="SFLD" id="SFLDG01017">
    <property type="entry name" value="Polyprenyl_Transferase_Like"/>
    <property type="match status" value="1"/>
</dbReference>
<dbReference type="Pfam" id="PF00348">
    <property type="entry name" value="polyprenyl_synt"/>
    <property type="match status" value="1"/>
</dbReference>
<dbReference type="EMBL" id="NGAF01000001">
    <property type="protein sequence ID" value="OXR47576.1"/>
    <property type="molecule type" value="Genomic_DNA"/>
</dbReference>